<sequence>MKDIPAAAPSADNLDALPLVDIDQFNTKVIGAYNDGLDDDLEADLDTARSIIPAGTGAYRDFSYIAPEIPFYDPANCVGCMECVIECPDTAILGKVVEKDTLEQELDSISDPIEKATFESRFAETQKYTSTYEKKGEEGGLFGIFIDPTKCKGCAECVEACGDHQALSMIPKTETSLNQFHRTWNFYNQLPDSPKRFINERLLTDMMLEPKSLLYVGGAGSCMGCGEATALRMMVAATGFFHGAENMGMIASTGCNTVYTSTYPYNPYVIPWANSLFENGPTFAMGVRSRWNQKGWQDKKLWVVGGDGAMLDIGFQALSRMMMSGQHIKVLVLDTQVYSNTGGQASTASFMAQRSDMADFGKELKGKREGRKELAQICVMHPNVYVAQTTCAHFNHFYKAVKEANEFPGPAVIIAYSTCQPEHGVADNMAMHQAKLAVESRAFPLLVHDPRKGNTIKERLDLKGNPSVGDDWYTIRKTGETIDFITFARSEGRFSKHFDKEGNPSPELLASQQERLANWHMLQELAGLENSSAKAKSEEPTTTKSAEAKTNGEKPKRRFKKPQ</sequence>
<dbReference type="Pfam" id="PF02775">
    <property type="entry name" value="TPP_enzyme_C"/>
    <property type="match status" value="1"/>
</dbReference>
<proteinExistence type="predicted"/>
<dbReference type="SUPFAM" id="SSF52518">
    <property type="entry name" value="Thiamin diphosphate-binding fold (THDP-binding)"/>
    <property type="match status" value="1"/>
</dbReference>
<dbReference type="PANTHER" id="PTHR32154">
    <property type="entry name" value="PYRUVATE-FLAVODOXIN OXIDOREDUCTASE-RELATED"/>
    <property type="match status" value="1"/>
</dbReference>
<dbReference type="EMBL" id="UINC01032404">
    <property type="protein sequence ID" value="SVB20009.1"/>
    <property type="molecule type" value="Genomic_DNA"/>
</dbReference>
<dbReference type="PROSITE" id="PS00198">
    <property type="entry name" value="4FE4S_FER_1"/>
    <property type="match status" value="2"/>
</dbReference>
<evidence type="ECO:0000313" key="3">
    <source>
        <dbReference type="EMBL" id="SVB20009.1"/>
    </source>
</evidence>
<dbReference type="Gene3D" id="3.40.50.970">
    <property type="match status" value="2"/>
</dbReference>
<feature type="compositionally biased region" description="Basic and acidic residues" evidence="1">
    <location>
        <begin position="535"/>
        <end position="554"/>
    </location>
</feature>
<feature type="non-terminal residue" evidence="3">
    <location>
        <position position="563"/>
    </location>
</feature>
<dbReference type="InterPro" id="IPR011766">
    <property type="entry name" value="TPP_enzyme_TPP-bd"/>
</dbReference>
<feature type="region of interest" description="Disordered" evidence="1">
    <location>
        <begin position="527"/>
        <end position="563"/>
    </location>
</feature>
<dbReference type="SUPFAM" id="SSF54862">
    <property type="entry name" value="4Fe-4S ferredoxins"/>
    <property type="match status" value="1"/>
</dbReference>
<protein>
    <recommendedName>
        <fullName evidence="2">4Fe-4S ferredoxin-type domain-containing protein</fullName>
    </recommendedName>
</protein>
<dbReference type="Gene3D" id="3.30.70.20">
    <property type="match status" value="1"/>
</dbReference>
<dbReference type="GO" id="GO:0030976">
    <property type="term" value="F:thiamine pyrophosphate binding"/>
    <property type="evidence" value="ECO:0007669"/>
    <property type="project" value="InterPro"/>
</dbReference>
<name>A0A382C2C1_9ZZZZ</name>
<dbReference type="PROSITE" id="PS51379">
    <property type="entry name" value="4FE4S_FER_2"/>
    <property type="match status" value="2"/>
</dbReference>
<feature type="domain" description="4Fe-4S ferredoxin-type" evidence="2">
    <location>
        <begin position="142"/>
        <end position="172"/>
    </location>
</feature>
<feature type="domain" description="4Fe-4S ferredoxin-type" evidence="2">
    <location>
        <begin position="68"/>
        <end position="99"/>
    </location>
</feature>
<evidence type="ECO:0000259" key="2">
    <source>
        <dbReference type="PROSITE" id="PS51379"/>
    </source>
</evidence>
<reference evidence="3" key="1">
    <citation type="submission" date="2018-05" db="EMBL/GenBank/DDBJ databases">
        <authorList>
            <person name="Lanie J.A."/>
            <person name="Ng W.-L."/>
            <person name="Kazmierczak K.M."/>
            <person name="Andrzejewski T.M."/>
            <person name="Davidsen T.M."/>
            <person name="Wayne K.J."/>
            <person name="Tettelin H."/>
            <person name="Glass J.I."/>
            <person name="Rusch D."/>
            <person name="Podicherti R."/>
            <person name="Tsui H.-C.T."/>
            <person name="Winkler M.E."/>
        </authorList>
    </citation>
    <scope>NUCLEOTIDE SEQUENCE</scope>
</reference>
<dbReference type="InterPro" id="IPR017900">
    <property type="entry name" value="4Fe4S_Fe_S_CS"/>
</dbReference>
<organism evidence="3">
    <name type="scientific">marine metagenome</name>
    <dbReference type="NCBI Taxonomy" id="408172"/>
    <lineage>
        <taxon>unclassified sequences</taxon>
        <taxon>metagenomes</taxon>
        <taxon>ecological metagenomes</taxon>
    </lineage>
</organism>
<gene>
    <name evidence="3" type="ORF">METZ01_LOCUS172863</name>
</gene>
<evidence type="ECO:0000256" key="1">
    <source>
        <dbReference type="SAM" id="MobiDB-lite"/>
    </source>
</evidence>
<dbReference type="PANTHER" id="PTHR32154:SF0">
    <property type="entry name" value="PYRUVATE-FLAVODOXIN OXIDOREDUCTASE-RELATED"/>
    <property type="match status" value="1"/>
</dbReference>
<dbReference type="InterPro" id="IPR029061">
    <property type="entry name" value="THDP-binding"/>
</dbReference>
<accession>A0A382C2C1</accession>
<dbReference type="InterPro" id="IPR017896">
    <property type="entry name" value="4Fe4S_Fe-S-bd"/>
</dbReference>
<dbReference type="GO" id="GO:0003824">
    <property type="term" value="F:catalytic activity"/>
    <property type="evidence" value="ECO:0007669"/>
    <property type="project" value="InterPro"/>
</dbReference>
<dbReference type="AlphaFoldDB" id="A0A382C2C1"/>
<dbReference type="InterPro" id="IPR050722">
    <property type="entry name" value="Pyruvate:ferred/Flavod_OxRd"/>
</dbReference>
<dbReference type="GO" id="GO:0006979">
    <property type="term" value="P:response to oxidative stress"/>
    <property type="evidence" value="ECO:0007669"/>
    <property type="project" value="TreeGrafter"/>
</dbReference>